<keyword evidence="2" id="KW-1185">Reference proteome</keyword>
<dbReference type="HOGENOM" id="CLU_2996625_0_0_1"/>
<dbReference type="AlphaFoldDB" id="A0A067SM74"/>
<name>A0A067SM74_GALM3</name>
<gene>
    <name evidence="1" type="ORF">GALMADRAFT_229216</name>
</gene>
<sequence length="57" mass="6504">MGRLNSEVPSDFPVQELSLKSVTFLIEKRELDWRSSALKAHKNDLIPLRSIHDGLES</sequence>
<organism evidence="1 2">
    <name type="scientific">Galerina marginata (strain CBS 339.88)</name>
    <dbReference type="NCBI Taxonomy" id="685588"/>
    <lineage>
        <taxon>Eukaryota</taxon>
        <taxon>Fungi</taxon>
        <taxon>Dikarya</taxon>
        <taxon>Basidiomycota</taxon>
        <taxon>Agaricomycotina</taxon>
        <taxon>Agaricomycetes</taxon>
        <taxon>Agaricomycetidae</taxon>
        <taxon>Agaricales</taxon>
        <taxon>Agaricineae</taxon>
        <taxon>Strophariaceae</taxon>
        <taxon>Galerina</taxon>
    </lineage>
</organism>
<dbReference type="Proteomes" id="UP000027222">
    <property type="component" value="Unassembled WGS sequence"/>
</dbReference>
<proteinExistence type="predicted"/>
<evidence type="ECO:0000313" key="2">
    <source>
        <dbReference type="Proteomes" id="UP000027222"/>
    </source>
</evidence>
<evidence type="ECO:0000313" key="1">
    <source>
        <dbReference type="EMBL" id="KDR72020.1"/>
    </source>
</evidence>
<reference evidence="2" key="1">
    <citation type="journal article" date="2014" name="Proc. Natl. Acad. Sci. U.S.A.">
        <title>Extensive sampling of basidiomycete genomes demonstrates inadequacy of the white-rot/brown-rot paradigm for wood decay fungi.</title>
        <authorList>
            <person name="Riley R."/>
            <person name="Salamov A.A."/>
            <person name="Brown D.W."/>
            <person name="Nagy L.G."/>
            <person name="Floudas D."/>
            <person name="Held B.W."/>
            <person name="Levasseur A."/>
            <person name="Lombard V."/>
            <person name="Morin E."/>
            <person name="Otillar R."/>
            <person name="Lindquist E.A."/>
            <person name="Sun H."/>
            <person name="LaButti K.M."/>
            <person name="Schmutz J."/>
            <person name="Jabbour D."/>
            <person name="Luo H."/>
            <person name="Baker S.E."/>
            <person name="Pisabarro A.G."/>
            <person name="Walton J.D."/>
            <person name="Blanchette R.A."/>
            <person name="Henrissat B."/>
            <person name="Martin F."/>
            <person name="Cullen D."/>
            <person name="Hibbett D.S."/>
            <person name="Grigoriev I.V."/>
        </authorList>
    </citation>
    <scope>NUCLEOTIDE SEQUENCE [LARGE SCALE GENOMIC DNA]</scope>
    <source>
        <strain evidence="2">CBS 339.88</strain>
    </source>
</reference>
<accession>A0A067SM74</accession>
<protein>
    <submittedName>
        <fullName evidence="1">Uncharacterized protein</fullName>
    </submittedName>
</protein>
<dbReference type="EMBL" id="KL142390">
    <property type="protein sequence ID" value="KDR72020.1"/>
    <property type="molecule type" value="Genomic_DNA"/>
</dbReference>